<evidence type="ECO:0000313" key="3">
    <source>
        <dbReference type="Proteomes" id="UP000051952"/>
    </source>
</evidence>
<proteinExistence type="predicted"/>
<evidence type="ECO:0000256" key="1">
    <source>
        <dbReference type="SAM" id="Phobius"/>
    </source>
</evidence>
<dbReference type="EMBL" id="CYKH01000449">
    <property type="protein sequence ID" value="CUF91880.1"/>
    <property type="molecule type" value="Genomic_DNA"/>
</dbReference>
<dbReference type="OrthoDB" id="267919at2759"/>
<keyword evidence="1" id="KW-0472">Membrane</keyword>
<reference evidence="3" key="1">
    <citation type="submission" date="2015-09" db="EMBL/GenBank/DDBJ databases">
        <authorList>
            <consortium name="Pathogen Informatics"/>
        </authorList>
    </citation>
    <scope>NUCLEOTIDE SEQUENCE [LARGE SCALE GENOMIC DNA]</scope>
    <source>
        <strain evidence="3">Lake Konstanz</strain>
    </source>
</reference>
<protein>
    <submittedName>
        <fullName evidence="2">Transmembrane protein, putative</fullName>
    </submittedName>
</protein>
<organism evidence="2 3">
    <name type="scientific">Bodo saltans</name>
    <name type="common">Flagellated protozoan</name>
    <dbReference type="NCBI Taxonomy" id="75058"/>
    <lineage>
        <taxon>Eukaryota</taxon>
        <taxon>Discoba</taxon>
        <taxon>Euglenozoa</taxon>
        <taxon>Kinetoplastea</taxon>
        <taxon>Metakinetoplastina</taxon>
        <taxon>Eubodonida</taxon>
        <taxon>Bodonidae</taxon>
        <taxon>Bodo</taxon>
    </lineage>
</organism>
<feature type="transmembrane region" description="Helical" evidence="1">
    <location>
        <begin position="195"/>
        <end position="213"/>
    </location>
</feature>
<evidence type="ECO:0000313" key="2">
    <source>
        <dbReference type="EMBL" id="CUF91880.1"/>
    </source>
</evidence>
<dbReference type="AlphaFoldDB" id="A0A0S4IQ15"/>
<accession>A0A0S4IQ15</accession>
<dbReference type="Proteomes" id="UP000051952">
    <property type="component" value="Unassembled WGS sequence"/>
</dbReference>
<gene>
    <name evidence="2" type="ORF">BSAL_67190</name>
</gene>
<dbReference type="VEuPathDB" id="TriTrypDB:BSAL_67190"/>
<keyword evidence="3" id="KW-1185">Reference proteome</keyword>
<sequence>MESSSKVTAWISRADRLTTQLARQSSSSIETVLFLRAARECASEISSFLMSAQHSQPTSASSDKGEVRFGDILRLQQAKNTLVHAINTAAVAQQHNVASSISRIHTKRQPPGAEDTDDIVARNNRASDEELQTLMRVRGLLAVENMKMDTVIASISEGSVALQALHARLEEVDETLTFTQSIVKGMLRVKTIDDLILRVTWILFFAVVCFVWSQRIFGFGAVTVL</sequence>
<keyword evidence="1 2" id="KW-0812">Transmembrane</keyword>
<name>A0A0S4IQ15_BODSA</name>
<keyword evidence="1" id="KW-1133">Transmembrane helix</keyword>